<proteinExistence type="predicted"/>
<sequence length="105" mass="12029">MVVRFCPNLKQRRCSRDFSRVHGSQTLLRDIGRFEQLRGGFDGSIFSSSQTLRSRYGGGRVFHRVGDGGHGGFFGRCRRNARESVRPSSIQKKRRKKATVRLKKT</sequence>
<evidence type="ECO:0000313" key="3">
    <source>
        <dbReference type="Proteomes" id="UP000712600"/>
    </source>
</evidence>
<dbReference type="EMBL" id="QGKX02000095">
    <property type="protein sequence ID" value="KAF3574621.1"/>
    <property type="molecule type" value="Genomic_DNA"/>
</dbReference>
<gene>
    <name evidence="2" type="ORF">F2Q69_00058444</name>
</gene>
<name>A0A8S9RPS2_BRACR</name>
<dbReference type="AlphaFoldDB" id="A0A8S9RPS2"/>
<evidence type="ECO:0000313" key="2">
    <source>
        <dbReference type="EMBL" id="KAF3574621.1"/>
    </source>
</evidence>
<evidence type="ECO:0000256" key="1">
    <source>
        <dbReference type="SAM" id="MobiDB-lite"/>
    </source>
</evidence>
<organism evidence="2 3">
    <name type="scientific">Brassica cretica</name>
    <name type="common">Mustard</name>
    <dbReference type="NCBI Taxonomy" id="69181"/>
    <lineage>
        <taxon>Eukaryota</taxon>
        <taxon>Viridiplantae</taxon>
        <taxon>Streptophyta</taxon>
        <taxon>Embryophyta</taxon>
        <taxon>Tracheophyta</taxon>
        <taxon>Spermatophyta</taxon>
        <taxon>Magnoliopsida</taxon>
        <taxon>eudicotyledons</taxon>
        <taxon>Gunneridae</taxon>
        <taxon>Pentapetalae</taxon>
        <taxon>rosids</taxon>
        <taxon>malvids</taxon>
        <taxon>Brassicales</taxon>
        <taxon>Brassicaceae</taxon>
        <taxon>Brassiceae</taxon>
        <taxon>Brassica</taxon>
    </lineage>
</organism>
<feature type="compositionally biased region" description="Basic residues" evidence="1">
    <location>
        <begin position="91"/>
        <end position="105"/>
    </location>
</feature>
<accession>A0A8S9RPS2</accession>
<protein>
    <submittedName>
        <fullName evidence="2">Uncharacterized protein</fullName>
    </submittedName>
</protein>
<feature type="region of interest" description="Disordered" evidence="1">
    <location>
        <begin position="82"/>
        <end position="105"/>
    </location>
</feature>
<reference evidence="2" key="1">
    <citation type="submission" date="2019-12" db="EMBL/GenBank/DDBJ databases">
        <title>Genome sequencing and annotation of Brassica cretica.</title>
        <authorList>
            <person name="Studholme D.J."/>
            <person name="Sarris P."/>
        </authorList>
    </citation>
    <scope>NUCLEOTIDE SEQUENCE</scope>
    <source>
        <strain evidence="2">PFS-109/04</strain>
        <tissue evidence="2">Leaf</tissue>
    </source>
</reference>
<dbReference type="Proteomes" id="UP000712600">
    <property type="component" value="Unassembled WGS sequence"/>
</dbReference>
<comment type="caution">
    <text evidence="2">The sequence shown here is derived from an EMBL/GenBank/DDBJ whole genome shotgun (WGS) entry which is preliminary data.</text>
</comment>